<dbReference type="Proteomes" id="UP000070501">
    <property type="component" value="Unassembled WGS sequence"/>
</dbReference>
<dbReference type="AlphaFoldDB" id="A0A136J8W9"/>
<sequence length="233" mass="27353">MPQFSLFRHLPAELQLHVLTFCRQNDLICLSLASHFYHGLTLPMIPSKPSLQLYDQNLAPDAIVCSCGNKSLVAVEKSIYAHRRRRHAYVCEPSAFRTQETLACQLYSSTCRDYPEDHAVCEQRGCRHCICIGCPLYVRLRSWFGDDLRYCTKCRLFTRRERTKKYKGRCLHGRPRVRRAANNHWTAVKGQSYGYRWWRRWGTQGVDNWGFDDDKYKKDDPSSTARRRNARVV</sequence>
<evidence type="ECO:0000313" key="1">
    <source>
        <dbReference type="EMBL" id="KXJ93601.1"/>
    </source>
</evidence>
<reference evidence="2" key="1">
    <citation type="submission" date="2016-02" db="EMBL/GenBank/DDBJ databases">
        <title>Draft genome sequence of Microdochium bolleyi, a fungal endophyte of beachgrass.</title>
        <authorList>
            <consortium name="DOE Joint Genome Institute"/>
            <person name="David A.S."/>
            <person name="May G."/>
            <person name="Haridas S."/>
            <person name="Lim J."/>
            <person name="Wang M."/>
            <person name="Labutti K."/>
            <person name="Lipzen A."/>
            <person name="Barry K."/>
            <person name="Grigoriev I.V."/>
        </authorList>
    </citation>
    <scope>NUCLEOTIDE SEQUENCE [LARGE SCALE GENOMIC DNA]</scope>
    <source>
        <strain evidence="2">J235TASD1</strain>
    </source>
</reference>
<organism evidence="1 2">
    <name type="scientific">Microdochium bolleyi</name>
    <dbReference type="NCBI Taxonomy" id="196109"/>
    <lineage>
        <taxon>Eukaryota</taxon>
        <taxon>Fungi</taxon>
        <taxon>Dikarya</taxon>
        <taxon>Ascomycota</taxon>
        <taxon>Pezizomycotina</taxon>
        <taxon>Sordariomycetes</taxon>
        <taxon>Xylariomycetidae</taxon>
        <taxon>Xylariales</taxon>
        <taxon>Microdochiaceae</taxon>
        <taxon>Microdochium</taxon>
    </lineage>
</organism>
<gene>
    <name evidence="1" type="ORF">Micbo1qcDRAFT_183247</name>
</gene>
<dbReference type="OrthoDB" id="3435011at2759"/>
<dbReference type="InParanoid" id="A0A136J8W9"/>
<accession>A0A136J8W9</accession>
<keyword evidence="2" id="KW-1185">Reference proteome</keyword>
<dbReference type="EMBL" id="KQ964248">
    <property type="protein sequence ID" value="KXJ93601.1"/>
    <property type="molecule type" value="Genomic_DNA"/>
</dbReference>
<proteinExistence type="predicted"/>
<name>A0A136J8W9_9PEZI</name>
<protein>
    <submittedName>
        <fullName evidence="1">F-box domain-containing protein</fullName>
    </submittedName>
</protein>
<evidence type="ECO:0000313" key="2">
    <source>
        <dbReference type="Proteomes" id="UP000070501"/>
    </source>
</evidence>